<evidence type="ECO:0000256" key="6">
    <source>
        <dbReference type="ARBA" id="ARBA00023242"/>
    </source>
</evidence>
<evidence type="ECO:0000256" key="2">
    <source>
        <dbReference type="ARBA" id="ARBA00004286"/>
    </source>
</evidence>
<evidence type="ECO:0000256" key="5">
    <source>
        <dbReference type="ARBA" id="ARBA00023125"/>
    </source>
</evidence>
<dbReference type="InterPro" id="IPR036390">
    <property type="entry name" value="WH_DNA-bd_sf"/>
</dbReference>
<dbReference type="WBParaSite" id="TCLT_0000127901-mRNA-1">
    <property type="protein sequence ID" value="TCLT_0000127901-mRNA-1"/>
    <property type="gene ID" value="TCLT_0000127901"/>
</dbReference>
<dbReference type="InterPro" id="IPR005819">
    <property type="entry name" value="H1/H5"/>
</dbReference>
<dbReference type="InterPro" id="IPR005818">
    <property type="entry name" value="Histone_H1/H5_H15"/>
</dbReference>
<evidence type="ECO:0000259" key="8">
    <source>
        <dbReference type="PROSITE" id="PS51504"/>
    </source>
</evidence>
<dbReference type="OrthoDB" id="1110759at2759"/>
<protein>
    <submittedName>
        <fullName evidence="11">H15 domain-containing protein</fullName>
    </submittedName>
</protein>
<organism evidence="11">
    <name type="scientific">Thelazia callipaeda</name>
    <name type="common">Oriental eyeworm</name>
    <name type="synonym">Parasitic nematode</name>
    <dbReference type="NCBI Taxonomy" id="103827"/>
    <lineage>
        <taxon>Eukaryota</taxon>
        <taxon>Metazoa</taxon>
        <taxon>Ecdysozoa</taxon>
        <taxon>Nematoda</taxon>
        <taxon>Chromadorea</taxon>
        <taxon>Rhabditida</taxon>
        <taxon>Spirurina</taxon>
        <taxon>Spiruromorpha</taxon>
        <taxon>Thelazioidea</taxon>
        <taxon>Thelaziidae</taxon>
        <taxon>Thelazia</taxon>
    </lineage>
</organism>
<reference evidence="11" key="1">
    <citation type="submission" date="2017-02" db="UniProtKB">
        <authorList>
            <consortium name="WormBaseParasite"/>
        </authorList>
    </citation>
    <scope>IDENTIFICATION</scope>
</reference>
<dbReference type="STRING" id="103827.A0A0N5CMA5"/>
<dbReference type="GO" id="GO:0030527">
    <property type="term" value="F:structural constituent of chromatin"/>
    <property type="evidence" value="ECO:0007669"/>
    <property type="project" value="InterPro"/>
</dbReference>
<dbReference type="PRINTS" id="PR00624">
    <property type="entry name" value="HISTONEH5"/>
</dbReference>
<dbReference type="GO" id="GO:0000786">
    <property type="term" value="C:nucleosome"/>
    <property type="evidence" value="ECO:0007669"/>
    <property type="project" value="InterPro"/>
</dbReference>
<comment type="subcellular location">
    <subcellularLocation>
        <location evidence="2">Chromosome</location>
    </subcellularLocation>
    <subcellularLocation>
        <location evidence="1 7">Nucleus</location>
    </subcellularLocation>
</comment>
<dbReference type="PROSITE" id="PS51504">
    <property type="entry name" value="H15"/>
    <property type="match status" value="1"/>
</dbReference>
<dbReference type="GO" id="GO:0031492">
    <property type="term" value="F:nucleosomal DNA binding"/>
    <property type="evidence" value="ECO:0007669"/>
    <property type="project" value="TreeGrafter"/>
</dbReference>
<dbReference type="Proteomes" id="UP000276776">
    <property type="component" value="Unassembled WGS sequence"/>
</dbReference>
<dbReference type="GO" id="GO:0045910">
    <property type="term" value="P:negative regulation of DNA recombination"/>
    <property type="evidence" value="ECO:0007669"/>
    <property type="project" value="TreeGrafter"/>
</dbReference>
<dbReference type="CDD" id="cd00073">
    <property type="entry name" value="H15"/>
    <property type="match status" value="1"/>
</dbReference>
<evidence type="ECO:0000256" key="4">
    <source>
        <dbReference type="ARBA" id="ARBA00022990"/>
    </source>
</evidence>
<keyword evidence="4" id="KW-0007">Acetylation</keyword>
<keyword evidence="6 7" id="KW-0539">Nucleus</keyword>
<accession>A0A0N5CMA5</accession>
<dbReference type="GO" id="GO:0030261">
    <property type="term" value="P:chromosome condensation"/>
    <property type="evidence" value="ECO:0007669"/>
    <property type="project" value="TreeGrafter"/>
</dbReference>
<dbReference type="GO" id="GO:0003690">
    <property type="term" value="F:double-stranded DNA binding"/>
    <property type="evidence" value="ECO:0007669"/>
    <property type="project" value="TreeGrafter"/>
</dbReference>
<keyword evidence="10" id="KW-1185">Reference proteome</keyword>
<keyword evidence="5 7" id="KW-0238">DNA-binding</keyword>
<dbReference type="PANTHER" id="PTHR11467">
    <property type="entry name" value="HISTONE H1"/>
    <property type="match status" value="1"/>
</dbReference>
<evidence type="ECO:0000313" key="11">
    <source>
        <dbReference type="WBParaSite" id="TCLT_0000127901-mRNA-1"/>
    </source>
</evidence>
<evidence type="ECO:0000256" key="1">
    <source>
        <dbReference type="ARBA" id="ARBA00004123"/>
    </source>
</evidence>
<dbReference type="GO" id="GO:0005634">
    <property type="term" value="C:nucleus"/>
    <property type="evidence" value="ECO:0007669"/>
    <property type="project" value="UniProtKB-SubCell"/>
</dbReference>
<dbReference type="Gene3D" id="1.10.10.10">
    <property type="entry name" value="Winged helix-like DNA-binding domain superfamily/Winged helix DNA-binding domain"/>
    <property type="match status" value="1"/>
</dbReference>
<evidence type="ECO:0000256" key="3">
    <source>
        <dbReference type="ARBA" id="ARBA00022454"/>
    </source>
</evidence>
<dbReference type="OMA" id="AERCHKW"/>
<gene>
    <name evidence="9" type="ORF">TCLT_LOCUS1280</name>
</gene>
<keyword evidence="3 7" id="KW-0158">Chromosome</keyword>
<proteinExistence type="inferred from homology"/>
<comment type="similarity">
    <text evidence="7">Belongs to the histone H1/H5 family.</text>
</comment>
<dbReference type="SMART" id="SM00526">
    <property type="entry name" value="H15"/>
    <property type="match status" value="1"/>
</dbReference>
<dbReference type="PANTHER" id="PTHR11467:SF36">
    <property type="entry name" value="HISTONE 24-RELATED"/>
    <property type="match status" value="1"/>
</dbReference>
<reference evidence="9 10" key="2">
    <citation type="submission" date="2018-11" db="EMBL/GenBank/DDBJ databases">
        <authorList>
            <consortium name="Pathogen Informatics"/>
        </authorList>
    </citation>
    <scope>NUCLEOTIDE SEQUENCE [LARGE SCALE GENOMIC DNA]</scope>
</reference>
<dbReference type="Pfam" id="PF00538">
    <property type="entry name" value="Linker_histone"/>
    <property type="match status" value="1"/>
</dbReference>
<dbReference type="InterPro" id="IPR036388">
    <property type="entry name" value="WH-like_DNA-bd_sf"/>
</dbReference>
<dbReference type="AlphaFoldDB" id="A0A0N5CMA5"/>
<name>A0A0N5CMA5_THECL</name>
<sequence length="149" mass="16213">ITTTTTYYVNHGGSFRKCSVHSRPHHNHPSYGDMIKGALSAAKDRKGSSRAAILKYILQNYQVGENASMVNAYLRMGLKRGVASGILTQLKGTGASGSFRLADKTVKKTKKVVKAKSVVTVDVKKPSPKKTEAKTTVKKVSFLPLKYSL</sequence>
<evidence type="ECO:0000313" key="9">
    <source>
        <dbReference type="EMBL" id="VDM96633.1"/>
    </source>
</evidence>
<dbReference type="GO" id="GO:0006334">
    <property type="term" value="P:nucleosome assembly"/>
    <property type="evidence" value="ECO:0007669"/>
    <property type="project" value="InterPro"/>
</dbReference>
<evidence type="ECO:0000313" key="10">
    <source>
        <dbReference type="Proteomes" id="UP000276776"/>
    </source>
</evidence>
<dbReference type="SUPFAM" id="SSF46785">
    <property type="entry name" value="Winged helix' DNA-binding domain"/>
    <property type="match status" value="1"/>
</dbReference>
<dbReference type="EMBL" id="UYYF01000151">
    <property type="protein sequence ID" value="VDM96633.1"/>
    <property type="molecule type" value="Genomic_DNA"/>
</dbReference>
<dbReference type="FunFam" id="1.10.10.10:FF:000140">
    <property type="entry name" value="Histone H1.0"/>
    <property type="match status" value="1"/>
</dbReference>
<evidence type="ECO:0000256" key="7">
    <source>
        <dbReference type="RuleBase" id="RU003894"/>
    </source>
</evidence>
<feature type="domain" description="H15" evidence="8">
    <location>
        <begin position="27"/>
        <end position="103"/>
    </location>
</feature>